<evidence type="ECO:0008006" key="4">
    <source>
        <dbReference type="Google" id="ProtNLM"/>
    </source>
</evidence>
<dbReference type="GeneID" id="20642615"/>
<dbReference type="Proteomes" id="UP000002640">
    <property type="component" value="Unassembled WGS sequence"/>
</dbReference>
<organism evidence="2 3">
    <name type="scientific">Phytophthora sojae (strain P6497)</name>
    <name type="common">Soybean stem and root rot agent</name>
    <name type="synonym">Phytophthora megasperma f. sp. glycines</name>
    <dbReference type="NCBI Taxonomy" id="1094619"/>
    <lineage>
        <taxon>Eukaryota</taxon>
        <taxon>Sar</taxon>
        <taxon>Stramenopiles</taxon>
        <taxon>Oomycota</taxon>
        <taxon>Peronosporomycetes</taxon>
        <taxon>Peronosporales</taxon>
        <taxon>Peronosporaceae</taxon>
        <taxon>Phytophthora</taxon>
    </lineage>
</organism>
<dbReference type="KEGG" id="psoj:PHYSODRAFT_305867"/>
<evidence type="ECO:0000256" key="1">
    <source>
        <dbReference type="SAM" id="SignalP"/>
    </source>
</evidence>
<reference evidence="2 3" key="1">
    <citation type="journal article" date="2006" name="Science">
        <title>Phytophthora genome sequences uncover evolutionary origins and mechanisms of pathogenesis.</title>
        <authorList>
            <person name="Tyler B.M."/>
            <person name="Tripathy S."/>
            <person name="Zhang X."/>
            <person name="Dehal P."/>
            <person name="Jiang R.H."/>
            <person name="Aerts A."/>
            <person name="Arredondo F.D."/>
            <person name="Baxter L."/>
            <person name="Bensasson D."/>
            <person name="Beynon J.L."/>
            <person name="Chapman J."/>
            <person name="Damasceno C.M."/>
            <person name="Dorrance A.E."/>
            <person name="Dou D."/>
            <person name="Dickerman A.W."/>
            <person name="Dubchak I.L."/>
            <person name="Garbelotto M."/>
            <person name="Gijzen M."/>
            <person name="Gordon S.G."/>
            <person name="Govers F."/>
            <person name="Grunwald N.J."/>
            <person name="Huang W."/>
            <person name="Ivors K.L."/>
            <person name="Jones R.W."/>
            <person name="Kamoun S."/>
            <person name="Krampis K."/>
            <person name="Lamour K.H."/>
            <person name="Lee M.K."/>
            <person name="McDonald W.H."/>
            <person name="Medina M."/>
            <person name="Meijer H.J."/>
            <person name="Nordberg E.K."/>
            <person name="Maclean D.J."/>
            <person name="Ospina-Giraldo M.D."/>
            <person name="Morris P.F."/>
            <person name="Phuntumart V."/>
            <person name="Putnam N.H."/>
            <person name="Rash S."/>
            <person name="Rose J.K."/>
            <person name="Sakihama Y."/>
            <person name="Salamov A.A."/>
            <person name="Savidor A."/>
            <person name="Scheuring C.F."/>
            <person name="Smith B.M."/>
            <person name="Sobral B.W."/>
            <person name="Terry A."/>
            <person name="Torto-Alalibo T.A."/>
            <person name="Win J."/>
            <person name="Xu Z."/>
            <person name="Zhang H."/>
            <person name="Grigoriev I.V."/>
            <person name="Rokhsar D.S."/>
            <person name="Boore J.L."/>
        </authorList>
    </citation>
    <scope>NUCLEOTIDE SEQUENCE [LARGE SCALE GENOMIC DNA]</scope>
    <source>
        <strain evidence="2 3">P6497</strain>
    </source>
</reference>
<dbReference type="RefSeq" id="XP_009535724.1">
    <property type="nucleotide sequence ID" value="XM_009537429.1"/>
</dbReference>
<accession>G5A6Y6</accession>
<dbReference type="InParanoid" id="G5A6Y6"/>
<evidence type="ECO:0000313" key="2">
    <source>
        <dbReference type="EMBL" id="EGZ09091.1"/>
    </source>
</evidence>
<keyword evidence="3" id="KW-1185">Reference proteome</keyword>
<dbReference type="OMA" id="DAYAMTQ"/>
<feature type="chain" id="PRO_5003472781" description="RxLR effector protein" evidence="1">
    <location>
        <begin position="23"/>
        <end position="115"/>
    </location>
</feature>
<feature type="signal peptide" evidence="1">
    <location>
        <begin position="1"/>
        <end position="22"/>
    </location>
</feature>
<name>G5A6Y6_PHYSP</name>
<gene>
    <name evidence="2" type="ORF">PHYSODRAFT_305867</name>
</gene>
<evidence type="ECO:0000313" key="3">
    <source>
        <dbReference type="Proteomes" id="UP000002640"/>
    </source>
</evidence>
<keyword evidence="1" id="KW-0732">Signal</keyword>
<sequence length="115" mass="12827">MRFSLALILTLLALIATTLAHAEVVQNEEVQDTSRNLRVGIIKLQGGSRSAEVIVMLDDSNSGSTDVLEIAKPQVEDSEERFVAVASWVQALKNFVKNPVQFTLMFVLVRRFFAY</sequence>
<proteinExistence type="predicted"/>
<dbReference type="AlphaFoldDB" id="G5A6Y6"/>
<dbReference type="EMBL" id="JH159160">
    <property type="protein sequence ID" value="EGZ09091.1"/>
    <property type="molecule type" value="Genomic_DNA"/>
</dbReference>
<protein>
    <recommendedName>
        <fullName evidence="4">RxLR effector protein</fullName>
    </recommendedName>
</protein>